<sequence length="269" mass="30082">MNIPPEFEGDKDNRTGCASLTRLFTSMEMIRKRSMSHNLVFELVSSFGQVPGKIPHLSGYKQLPISFALSLISNQLQQVSNNQLQDWISVHRWLCHASICQPLILEHQDILTPPIFYLVPCLTIGVVWIGSLDIRAMDTHGVVVIAFLDYVDHITITGTDKKDKSHLCSTSHLIRHQLWLELSSLQNLDCGPWLYIRDFNAVPFGGTCTSSMSTHVANCYERHRNIASLSLADRPLSHPPPLNLGPMMVTSCKESSSSAPFESHHGIPI</sequence>
<protein>
    <submittedName>
        <fullName evidence="1">Uncharacterized protein</fullName>
    </submittedName>
</protein>
<reference evidence="1 2" key="1">
    <citation type="journal article" date="2018" name="Front. Plant Sci.">
        <title>Red Clover (Trifolium pratense) and Zigzag Clover (T. medium) - A Picture of Genomic Similarities and Differences.</title>
        <authorList>
            <person name="Dluhosova J."/>
            <person name="Istvanek J."/>
            <person name="Nedelnik J."/>
            <person name="Repkova J."/>
        </authorList>
    </citation>
    <scope>NUCLEOTIDE SEQUENCE [LARGE SCALE GENOMIC DNA]</scope>
    <source>
        <strain evidence="2">cv. 10/8</strain>
        <tissue evidence="1">Leaf</tissue>
    </source>
</reference>
<accession>A0A392LYU3</accession>
<organism evidence="1 2">
    <name type="scientific">Trifolium medium</name>
    <dbReference type="NCBI Taxonomy" id="97028"/>
    <lineage>
        <taxon>Eukaryota</taxon>
        <taxon>Viridiplantae</taxon>
        <taxon>Streptophyta</taxon>
        <taxon>Embryophyta</taxon>
        <taxon>Tracheophyta</taxon>
        <taxon>Spermatophyta</taxon>
        <taxon>Magnoliopsida</taxon>
        <taxon>eudicotyledons</taxon>
        <taxon>Gunneridae</taxon>
        <taxon>Pentapetalae</taxon>
        <taxon>rosids</taxon>
        <taxon>fabids</taxon>
        <taxon>Fabales</taxon>
        <taxon>Fabaceae</taxon>
        <taxon>Papilionoideae</taxon>
        <taxon>50 kb inversion clade</taxon>
        <taxon>NPAAA clade</taxon>
        <taxon>Hologalegina</taxon>
        <taxon>IRL clade</taxon>
        <taxon>Trifolieae</taxon>
        <taxon>Trifolium</taxon>
    </lineage>
</organism>
<evidence type="ECO:0000313" key="1">
    <source>
        <dbReference type="EMBL" id="MCH80153.1"/>
    </source>
</evidence>
<dbReference type="AlphaFoldDB" id="A0A392LYU3"/>
<gene>
    <name evidence="1" type="ORF">A2U01_0000915</name>
</gene>
<dbReference type="Proteomes" id="UP000265520">
    <property type="component" value="Unassembled WGS sequence"/>
</dbReference>
<evidence type="ECO:0000313" key="2">
    <source>
        <dbReference type="Proteomes" id="UP000265520"/>
    </source>
</evidence>
<dbReference type="EMBL" id="LXQA010000739">
    <property type="protein sequence ID" value="MCH80153.1"/>
    <property type="molecule type" value="Genomic_DNA"/>
</dbReference>
<keyword evidence="2" id="KW-1185">Reference proteome</keyword>
<comment type="caution">
    <text evidence="1">The sequence shown here is derived from an EMBL/GenBank/DDBJ whole genome shotgun (WGS) entry which is preliminary data.</text>
</comment>
<proteinExistence type="predicted"/>
<name>A0A392LYU3_9FABA</name>